<feature type="domain" description="M23ase beta-sheet core" evidence="2">
    <location>
        <begin position="240"/>
        <end position="335"/>
    </location>
</feature>
<dbReference type="RefSeq" id="WP_345526392.1">
    <property type="nucleotide sequence ID" value="NZ_BAABKN010000012.1"/>
</dbReference>
<dbReference type="InterPro" id="IPR050570">
    <property type="entry name" value="Cell_wall_metabolism_enzyme"/>
</dbReference>
<sequence length="346" mass="36158">MGNHRAERRGHGRRPSDPPTPVAGKRRAEKPGRRSAPPSATPVAAVLREDEETQVLPVTVYPPPELAERPVVYQTSRIGGVRAAHTPRTGPSTAGARRSSSRGPLFRGLPGAPVMLGLAALAISAGGALTAAGGLDSDETPRFSQASALTGASSIGSVSLLDRRTVSRDSRRDALADTADDKLVDQAEAQSKQRDAALAKYADEIEQQAAKLKLNRWVLPVSGYHLTARFGDSSGLWSHYHTGLDFAAPSGTTIHAVANGVVTSVGYDGAYGNKTVITLDDGTELWYCHQTSYSVSVGQKVSGGDAIGFVGSTGNVTGPHLHLEVRPGGGDPVDPYAALVVHGLQP</sequence>
<feature type="region of interest" description="Disordered" evidence="1">
    <location>
        <begin position="1"/>
        <end position="61"/>
    </location>
</feature>
<evidence type="ECO:0000259" key="2">
    <source>
        <dbReference type="Pfam" id="PF01551"/>
    </source>
</evidence>
<dbReference type="PANTHER" id="PTHR21666:SF270">
    <property type="entry name" value="MUREIN HYDROLASE ACTIVATOR ENVC"/>
    <property type="match status" value="1"/>
</dbReference>
<dbReference type="InterPro" id="IPR016047">
    <property type="entry name" value="M23ase_b-sheet_dom"/>
</dbReference>
<dbReference type="EMBL" id="BAABKN010000012">
    <property type="protein sequence ID" value="GAA4734500.1"/>
    <property type="molecule type" value="Genomic_DNA"/>
</dbReference>
<dbReference type="CDD" id="cd12797">
    <property type="entry name" value="M23_peptidase"/>
    <property type="match status" value="1"/>
</dbReference>
<feature type="region of interest" description="Disordered" evidence="1">
    <location>
        <begin position="77"/>
        <end position="104"/>
    </location>
</feature>
<comment type="caution">
    <text evidence="3">The sequence shown here is derived from an EMBL/GenBank/DDBJ whole genome shotgun (WGS) entry which is preliminary data.</text>
</comment>
<reference evidence="4" key="1">
    <citation type="journal article" date="2019" name="Int. J. Syst. Evol. Microbiol.">
        <title>The Global Catalogue of Microorganisms (GCM) 10K type strain sequencing project: providing services to taxonomists for standard genome sequencing and annotation.</title>
        <authorList>
            <consortium name="The Broad Institute Genomics Platform"/>
            <consortium name="The Broad Institute Genome Sequencing Center for Infectious Disease"/>
            <person name="Wu L."/>
            <person name="Ma J."/>
        </authorList>
    </citation>
    <scope>NUCLEOTIDE SEQUENCE [LARGE SCALE GENOMIC DNA]</scope>
    <source>
        <strain evidence="4">JCM 18532</strain>
    </source>
</reference>
<keyword evidence="4" id="KW-1185">Reference proteome</keyword>
<name>A0ABP8YMH8_9ACTN</name>
<proteinExistence type="predicted"/>
<evidence type="ECO:0000313" key="3">
    <source>
        <dbReference type="EMBL" id="GAA4734500.1"/>
    </source>
</evidence>
<feature type="compositionally biased region" description="Low complexity" evidence="1">
    <location>
        <begin position="35"/>
        <end position="46"/>
    </location>
</feature>
<feature type="compositionally biased region" description="Basic residues" evidence="1">
    <location>
        <begin position="1"/>
        <end position="13"/>
    </location>
</feature>
<gene>
    <name evidence="3" type="ORF">GCM10023350_17640</name>
</gene>
<dbReference type="InterPro" id="IPR011055">
    <property type="entry name" value="Dup_hybrid_motif"/>
</dbReference>
<organism evidence="3 4">
    <name type="scientific">Nocardioides endophyticus</name>
    <dbReference type="NCBI Taxonomy" id="1353775"/>
    <lineage>
        <taxon>Bacteria</taxon>
        <taxon>Bacillati</taxon>
        <taxon>Actinomycetota</taxon>
        <taxon>Actinomycetes</taxon>
        <taxon>Propionibacteriales</taxon>
        <taxon>Nocardioidaceae</taxon>
        <taxon>Nocardioides</taxon>
    </lineage>
</organism>
<protein>
    <recommendedName>
        <fullName evidence="2">M23ase beta-sheet core domain-containing protein</fullName>
    </recommendedName>
</protein>
<accession>A0ABP8YMH8</accession>
<dbReference type="Pfam" id="PF01551">
    <property type="entry name" value="Peptidase_M23"/>
    <property type="match status" value="1"/>
</dbReference>
<dbReference type="PANTHER" id="PTHR21666">
    <property type="entry name" value="PEPTIDASE-RELATED"/>
    <property type="match status" value="1"/>
</dbReference>
<dbReference type="Proteomes" id="UP001499882">
    <property type="component" value="Unassembled WGS sequence"/>
</dbReference>
<evidence type="ECO:0000256" key="1">
    <source>
        <dbReference type="SAM" id="MobiDB-lite"/>
    </source>
</evidence>
<dbReference type="Gene3D" id="2.70.70.10">
    <property type="entry name" value="Glucose Permease (Domain IIA)"/>
    <property type="match status" value="1"/>
</dbReference>
<evidence type="ECO:0000313" key="4">
    <source>
        <dbReference type="Proteomes" id="UP001499882"/>
    </source>
</evidence>
<dbReference type="SUPFAM" id="SSF51261">
    <property type="entry name" value="Duplicated hybrid motif"/>
    <property type="match status" value="1"/>
</dbReference>